<gene>
    <name evidence="2" type="ORF">FAZ95_17315</name>
</gene>
<evidence type="ECO:0008006" key="4">
    <source>
        <dbReference type="Google" id="ProtNLM"/>
    </source>
</evidence>
<dbReference type="RefSeq" id="WP_137333570.1">
    <property type="nucleotide sequence ID" value="NZ_CP040077.1"/>
</dbReference>
<feature type="transmembrane region" description="Helical" evidence="1">
    <location>
        <begin position="337"/>
        <end position="354"/>
    </location>
</feature>
<feature type="transmembrane region" description="Helical" evidence="1">
    <location>
        <begin position="104"/>
        <end position="121"/>
    </location>
</feature>
<evidence type="ECO:0000313" key="3">
    <source>
        <dbReference type="Proteomes" id="UP000298656"/>
    </source>
</evidence>
<feature type="transmembrane region" description="Helical" evidence="1">
    <location>
        <begin position="76"/>
        <end position="98"/>
    </location>
</feature>
<proteinExistence type="predicted"/>
<feature type="transmembrane region" description="Helical" evidence="1">
    <location>
        <begin position="201"/>
        <end position="228"/>
    </location>
</feature>
<feature type="transmembrane region" description="Helical" evidence="1">
    <location>
        <begin position="311"/>
        <end position="331"/>
    </location>
</feature>
<dbReference type="KEGG" id="tvl:FAZ95_17315"/>
<name>A0A4P8IXY7_9BURK</name>
<sequence length="482" mass="53368">MILILAAASYWRFIPWEPTVFYGDDLYNILATLKDHEFISEWHQAFTAQFYEKYRPVFELTWLALAKVFQFDLRGFLAFNFCLHVLNATIFFAISMLLSKGNRLASLALALAFACSRFALYQVTVATGPVEGLALTMFLLVVAFAVMACRQPGEKRWQWLAVIAFALCVLTHERYLSITPLLALTLALSRSRQNSGAFDRYGAAGACFAIALLNVLIKTVLLHSAFFVGTGATHLDLNVPRIIDQSEQALLSVFGFNYGPDYLAGHSIVFDSPLPGDDLARALASITVFCALVATIYGFTAGKQSPNGQRWYPAFALMLIILLLVPPVLTIHVEQRWLYAPLAIFLSIFAWSIGLAQGRRLVPTIVCLAACASLLTMDILLSQYIPNIFFSSSATAARLAKRDIVDTHAAPIGAELVLRASQDVCGWALIKGRFFELYEGTARKLYCADTDDTFAALRREHPLAHAFTYNHGVSFSPANESK</sequence>
<dbReference type="AlphaFoldDB" id="A0A4P8IXY7"/>
<dbReference type="EMBL" id="CP040077">
    <property type="protein sequence ID" value="QCP50759.1"/>
    <property type="molecule type" value="Genomic_DNA"/>
</dbReference>
<reference evidence="2 3" key="1">
    <citation type="submission" date="2019-05" db="EMBL/GenBank/DDBJ databases">
        <title>Burkholderia sp. DHOD12, isolated from subtropical forest soil.</title>
        <authorList>
            <person name="Gao Z.-H."/>
            <person name="Qiu L.-H."/>
        </authorList>
    </citation>
    <scope>NUCLEOTIDE SEQUENCE [LARGE SCALE GENOMIC DNA]</scope>
    <source>
        <strain evidence="2 3">DHOD12</strain>
    </source>
</reference>
<dbReference type="OrthoDB" id="9124215at2"/>
<evidence type="ECO:0000256" key="1">
    <source>
        <dbReference type="SAM" id="Phobius"/>
    </source>
</evidence>
<keyword evidence="1" id="KW-1133">Transmembrane helix</keyword>
<keyword evidence="1" id="KW-0472">Membrane</keyword>
<feature type="transmembrane region" description="Helical" evidence="1">
    <location>
        <begin position="279"/>
        <end position="299"/>
    </location>
</feature>
<protein>
    <recommendedName>
        <fullName evidence="4">Glycosyltransferase RgtA/B/C/D-like domain-containing protein</fullName>
    </recommendedName>
</protein>
<keyword evidence="3" id="KW-1185">Reference proteome</keyword>
<organism evidence="2 3">
    <name type="scientific">Trinickia violacea</name>
    <dbReference type="NCBI Taxonomy" id="2571746"/>
    <lineage>
        <taxon>Bacteria</taxon>
        <taxon>Pseudomonadati</taxon>
        <taxon>Pseudomonadota</taxon>
        <taxon>Betaproteobacteria</taxon>
        <taxon>Burkholderiales</taxon>
        <taxon>Burkholderiaceae</taxon>
        <taxon>Trinickia</taxon>
    </lineage>
</organism>
<accession>A0A4P8IXY7</accession>
<evidence type="ECO:0000313" key="2">
    <source>
        <dbReference type="EMBL" id="QCP50759.1"/>
    </source>
</evidence>
<feature type="transmembrane region" description="Helical" evidence="1">
    <location>
        <begin position="361"/>
        <end position="385"/>
    </location>
</feature>
<feature type="transmembrane region" description="Helical" evidence="1">
    <location>
        <begin position="133"/>
        <end position="153"/>
    </location>
</feature>
<keyword evidence="1" id="KW-0812">Transmembrane</keyword>
<dbReference type="Proteomes" id="UP000298656">
    <property type="component" value="Chromosome 1"/>
</dbReference>